<protein>
    <submittedName>
        <fullName evidence="1">Tail protein</fullName>
    </submittedName>
</protein>
<keyword evidence="2" id="KW-1185">Reference proteome</keyword>
<proteinExistence type="predicted"/>
<dbReference type="EMBL" id="JACT01000001">
    <property type="protein sequence ID" value="KMS58586.1"/>
    <property type="molecule type" value="Genomic_DNA"/>
</dbReference>
<accession>A0A0J7Y3V0</accession>
<evidence type="ECO:0000313" key="2">
    <source>
        <dbReference type="Proteomes" id="UP000052232"/>
    </source>
</evidence>
<dbReference type="InterPro" id="IPR009493">
    <property type="entry name" value="P2_GpE"/>
</dbReference>
<dbReference type="Pfam" id="PF06528">
    <property type="entry name" value="Phage_P2_GpE"/>
    <property type="match status" value="1"/>
</dbReference>
<comment type="caution">
    <text evidence="1">The sequence shown here is derived from an EMBL/GenBank/DDBJ whole genome shotgun (WGS) entry which is preliminary data.</text>
</comment>
<dbReference type="PATRIC" id="fig|1420583.3.peg.2198"/>
<gene>
    <name evidence="1" type="ORF">V473_10920</name>
</gene>
<dbReference type="Proteomes" id="UP000052232">
    <property type="component" value="Unassembled WGS sequence"/>
</dbReference>
<reference evidence="1 2" key="1">
    <citation type="journal article" date="2015" name="G3 (Bethesda)">
        <title>Insights into Ongoing Evolution of the Hexachlorocyclohexane Catabolic Pathway from Comparative Genomics of Ten Sphingomonadaceae Strains.</title>
        <authorList>
            <person name="Pearce S.L."/>
            <person name="Oakeshott J.G."/>
            <person name="Pandey G."/>
        </authorList>
    </citation>
    <scope>NUCLEOTIDE SEQUENCE [LARGE SCALE GENOMIC DNA]</scope>
    <source>
        <strain evidence="1 2">LL01</strain>
    </source>
</reference>
<dbReference type="AlphaFoldDB" id="A0A0J7Y3V0"/>
<name>A0A0J7Y3V0_9SPHN</name>
<dbReference type="STRING" id="1420583.V473_10920"/>
<organism evidence="1 2">
    <name type="scientific">Sphingobium cupriresistens LL01</name>
    <dbReference type="NCBI Taxonomy" id="1420583"/>
    <lineage>
        <taxon>Bacteria</taxon>
        <taxon>Pseudomonadati</taxon>
        <taxon>Pseudomonadota</taxon>
        <taxon>Alphaproteobacteria</taxon>
        <taxon>Sphingomonadales</taxon>
        <taxon>Sphingomonadaceae</taxon>
        <taxon>Sphingobium</taxon>
    </lineage>
</organism>
<evidence type="ECO:0000313" key="1">
    <source>
        <dbReference type="EMBL" id="KMS58586.1"/>
    </source>
</evidence>
<dbReference type="RefSeq" id="WP_082679065.1">
    <property type="nucleotide sequence ID" value="NZ_KQ130434.1"/>
</dbReference>
<sequence length="38" mass="4269">MADIAVIFHWGPPVMDPMDLSELMQWRGRAAKRAGADK</sequence>